<reference evidence="8" key="1">
    <citation type="submission" date="2013-12" db="EMBL/GenBank/DDBJ databases">
        <title>The Genome Sequence of Aphanomyces invadans NJM9701.</title>
        <authorList>
            <consortium name="The Broad Institute Genomics Platform"/>
            <person name="Russ C."/>
            <person name="Tyler B."/>
            <person name="van West P."/>
            <person name="Dieguez-Uribeondo J."/>
            <person name="Young S.K."/>
            <person name="Zeng Q."/>
            <person name="Gargeya S."/>
            <person name="Fitzgerald M."/>
            <person name="Abouelleil A."/>
            <person name="Alvarado L."/>
            <person name="Chapman S.B."/>
            <person name="Gainer-Dewar J."/>
            <person name="Goldberg J."/>
            <person name="Griggs A."/>
            <person name="Gujja S."/>
            <person name="Hansen M."/>
            <person name="Howarth C."/>
            <person name="Imamovic A."/>
            <person name="Ireland A."/>
            <person name="Larimer J."/>
            <person name="McCowan C."/>
            <person name="Murphy C."/>
            <person name="Pearson M."/>
            <person name="Poon T.W."/>
            <person name="Priest M."/>
            <person name="Roberts A."/>
            <person name="Saif S."/>
            <person name="Shea T."/>
            <person name="Sykes S."/>
            <person name="Wortman J."/>
            <person name="Nusbaum C."/>
            <person name="Birren B."/>
        </authorList>
    </citation>
    <scope>NUCLEOTIDE SEQUENCE [LARGE SCALE GENOMIC DNA]</scope>
    <source>
        <strain evidence="8">NJM9701</strain>
    </source>
</reference>
<dbReference type="InterPro" id="IPR015943">
    <property type="entry name" value="WD40/YVTN_repeat-like_dom_sf"/>
</dbReference>
<keyword evidence="3" id="KW-0819">tRNA processing</keyword>
<dbReference type="PANTHER" id="PTHR16288">
    <property type="entry name" value="WD40 REPEAT PROTEIN 4"/>
    <property type="match status" value="1"/>
</dbReference>
<dbReference type="Pfam" id="PF00400">
    <property type="entry name" value="WD40"/>
    <property type="match status" value="2"/>
</dbReference>
<organism evidence="8">
    <name type="scientific">Aphanomyces invadans</name>
    <dbReference type="NCBI Taxonomy" id="157072"/>
    <lineage>
        <taxon>Eukaryota</taxon>
        <taxon>Sar</taxon>
        <taxon>Stramenopiles</taxon>
        <taxon>Oomycota</taxon>
        <taxon>Saprolegniomycetes</taxon>
        <taxon>Saprolegniales</taxon>
        <taxon>Verrucalvaceae</taxon>
        <taxon>Aphanomyces</taxon>
    </lineage>
</organism>
<dbReference type="GeneID" id="20083740"/>
<dbReference type="VEuPathDB" id="FungiDB:H310_06690"/>
<dbReference type="InterPro" id="IPR036322">
    <property type="entry name" value="WD40_repeat_dom_sf"/>
</dbReference>
<dbReference type="InterPro" id="IPR028884">
    <property type="entry name" value="Trm82"/>
</dbReference>
<evidence type="ECO:0000256" key="2">
    <source>
        <dbReference type="ARBA" id="ARBA00022574"/>
    </source>
</evidence>
<dbReference type="EMBL" id="KI913963">
    <property type="protein sequence ID" value="ETW01063.1"/>
    <property type="molecule type" value="Genomic_DNA"/>
</dbReference>
<sequence length="364" mass="39039">MVLATSGGLFACAYGPHIFVSTGKESAQFSIASQVVALAFNANASVLLVASQDKQLAAYKVDKLAKLEASLIETRQIPRNATSMVTTSVVAADGSKQDAVLIAVNAGEVVAYPVPDVSSHEGMELLAHTTSIVTDVAINVDNTLLLSADRDEKIRVSNFPATTLVKSYCLGHRQCVRKLATSVLTPSLFVSVGLDDTLKLWDMTTGQLLHSADLTANAEETKHCGVSVCPLTNQVAVVRNGTKHVDFFTIEDNALRHRRREVLSDAQPSHVQFLADGRLAVAYKQAPFLELFEVGAASVNAVDISNVITFAELAGATVLGDANDEDGDSDDGELRKKKLKQTHWKAKLPQPKNVAKDQVETDDN</sequence>
<evidence type="ECO:0000256" key="4">
    <source>
        <dbReference type="ARBA" id="ARBA00022737"/>
    </source>
</evidence>
<dbReference type="EMBL" id="KI913963">
    <property type="protein sequence ID" value="ETW01062.1"/>
    <property type="molecule type" value="Genomic_DNA"/>
</dbReference>
<dbReference type="GO" id="GO:0005829">
    <property type="term" value="C:cytosol"/>
    <property type="evidence" value="ECO:0007669"/>
    <property type="project" value="TreeGrafter"/>
</dbReference>
<dbReference type="OrthoDB" id="371245at2759"/>
<name>A0A024U630_9STRA</name>
<evidence type="ECO:0000256" key="5">
    <source>
        <dbReference type="ARBA" id="ARBA00023242"/>
    </source>
</evidence>
<evidence type="ECO:0000256" key="7">
    <source>
        <dbReference type="SAM" id="MobiDB-lite"/>
    </source>
</evidence>
<dbReference type="PROSITE" id="PS50082">
    <property type="entry name" value="WD_REPEATS_2"/>
    <property type="match status" value="1"/>
</dbReference>
<accession>A0A024U630</accession>
<protein>
    <submittedName>
        <fullName evidence="8">Uncharacterized protein</fullName>
    </submittedName>
</protein>
<keyword evidence="2 6" id="KW-0853">WD repeat</keyword>
<feature type="compositionally biased region" description="Basic and acidic residues" evidence="7">
    <location>
        <begin position="354"/>
        <end position="364"/>
    </location>
</feature>
<dbReference type="InterPro" id="IPR001680">
    <property type="entry name" value="WD40_rpt"/>
</dbReference>
<dbReference type="AlphaFoldDB" id="A0A024U630"/>
<dbReference type="PANTHER" id="PTHR16288:SF0">
    <property type="entry name" value="TRNA (GUANINE-N(7)-)-METHYLTRANSFERASE NON-CATALYTIC SUBUNIT WDR4"/>
    <property type="match status" value="1"/>
</dbReference>
<dbReference type="SMART" id="SM00320">
    <property type="entry name" value="WD40"/>
    <property type="match status" value="3"/>
</dbReference>
<keyword evidence="5" id="KW-0539">Nucleus</keyword>
<dbReference type="RefSeq" id="XP_008870060.1">
    <property type="nucleotide sequence ID" value="XM_008871838.1"/>
</dbReference>
<dbReference type="GO" id="GO:0005634">
    <property type="term" value="C:nucleus"/>
    <property type="evidence" value="ECO:0007669"/>
    <property type="project" value="UniProtKB-SubCell"/>
</dbReference>
<comment type="subcellular location">
    <subcellularLocation>
        <location evidence="1">Nucleus</location>
    </subcellularLocation>
</comment>
<gene>
    <name evidence="8" type="ORF">H310_06690</name>
</gene>
<dbReference type="Gene3D" id="2.130.10.10">
    <property type="entry name" value="YVTN repeat-like/Quinoprotein amine dehydrogenase"/>
    <property type="match status" value="1"/>
</dbReference>
<dbReference type="GO" id="GO:0006400">
    <property type="term" value="P:tRNA modification"/>
    <property type="evidence" value="ECO:0007669"/>
    <property type="project" value="TreeGrafter"/>
</dbReference>
<feature type="repeat" description="WD" evidence="6">
    <location>
        <begin position="169"/>
        <end position="211"/>
    </location>
</feature>
<dbReference type="RefSeq" id="XP_008870061.1">
    <property type="nucleotide sequence ID" value="XM_008871839.1"/>
</dbReference>
<feature type="compositionally biased region" description="Basic residues" evidence="7">
    <location>
        <begin position="335"/>
        <end position="346"/>
    </location>
</feature>
<feature type="compositionally biased region" description="Acidic residues" evidence="7">
    <location>
        <begin position="322"/>
        <end position="331"/>
    </location>
</feature>
<evidence type="ECO:0000256" key="3">
    <source>
        <dbReference type="ARBA" id="ARBA00022694"/>
    </source>
</evidence>
<evidence type="ECO:0000313" key="8">
    <source>
        <dbReference type="EMBL" id="ETW01063.1"/>
    </source>
</evidence>
<dbReference type="eggNOG" id="KOG3914">
    <property type="taxonomic scope" value="Eukaryota"/>
</dbReference>
<dbReference type="GO" id="GO:0043527">
    <property type="term" value="C:tRNA methyltransferase complex"/>
    <property type="evidence" value="ECO:0007669"/>
    <property type="project" value="TreeGrafter"/>
</dbReference>
<feature type="region of interest" description="Disordered" evidence="7">
    <location>
        <begin position="320"/>
        <end position="364"/>
    </location>
</feature>
<dbReference type="SUPFAM" id="SSF50978">
    <property type="entry name" value="WD40 repeat-like"/>
    <property type="match status" value="1"/>
</dbReference>
<dbReference type="GO" id="GO:0036265">
    <property type="term" value="P:RNA (guanine-N7)-methylation"/>
    <property type="evidence" value="ECO:0007669"/>
    <property type="project" value="InterPro"/>
</dbReference>
<dbReference type="STRING" id="157072.A0A024U630"/>
<proteinExistence type="predicted"/>
<keyword evidence="4" id="KW-0677">Repeat</keyword>
<evidence type="ECO:0000256" key="1">
    <source>
        <dbReference type="ARBA" id="ARBA00004123"/>
    </source>
</evidence>
<evidence type="ECO:0000256" key="6">
    <source>
        <dbReference type="PROSITE-ProRule" id="PRU00221"/>
    </source>
</evidence>